<sequence length="155" mass="18087">MHKKPTQANQLLHELRVIPKLITALKQDIEKTRSSVLTSPQWSDMKVQGGIRRSQEDGNIAIIDATDYNVAEIERLLKRKEEIIQVIRRMPDMILSHILIVTYVTCGSYEEAMEYLGIHNRNKYYMLKRKAEESLNLILNDTELILNDTKKYCNK</sequence>
<reference evidence="1 2" key="1">
    <citation type="submission" date="2016-02" db="EMBL/GenBank/DDBJ databases">
        <authorList>
            <consortium name="Pathogen Informatics"/>
        </authorList>
    </citation>
    <scope>NUCLEOTIDE SEQUENCE [LARGE SCALE GENOMIC DNA]</scope>
    <source>
        <strain evidence="1 2">LSS82</strain>
    </source>
</reference>
<dbReference type="AlphaFoldDB" id="A0A0Z8IVR7"/>
<dbReference type="Pfam" id="PF07374">
    <property type="entry name" value="DUF1492"/>
    <property type="match status" value="1"/>
</dbReference>
<dbReference type="Proteomes" id="UP000074825">
    <property type="component" value="Unassembled WGS sequence"/>
</dbReference>
<protein>
    <submittedName>
        <fullName evidence="1">Phage protein</fullName>
    </submittedName>
</protein>
<dbReference type="EMBL" id="FIIF01000001">
    <property type="protein sequence ID" value="CYV42578.1"/>
    <property type="molecule type" value="Genomic_DNA"/>
</dbReference>
<accession>A0A0Z8IVR7</accession>
<dbReference type="RefSeq" id="WP_044757997.1">
    <property type="nucleotide sequence ID" value="NZ_CEDN01000105.1"/>
</dbReference>
<dbReference type="InterPro" id="IPR010861">
    <property type="entry name" value="DUF1492"/>
</dbReference>
<name>A0A0Z8IVR7_STRSU</name>
<evidence type="ECO:0000313" key="2">
    <source>
        <dbReference type="Proteomes" id="UP000074825"/>
    </source>
</evidence>
<organism evidence="1 2">
    <name type="scientific">Streptococcus suis</name>
    <dbReference type="NCBI Taxonomy" id="1307"/>
    <lineage>
        <taxon>Bacteria</taxon>
        <taxon>Bacillati</taxon>
        <taxon>Bacillota</taxon>
        <taxon>Bacilli</taxon>
        <taxon>Lactobacillales</taxon>
        <taxon>Streptococcaceae</taxon>
        <taxon>Streptococcus</taxon>
    </lineage>
</organism>
<gene>
    <name evidence="1" type="ORF">ERS132444_00146</name>
</gene>
<proteinExistence type="predicted"/>
<evidence type="ECO:0000313" key="1">
    <source>
        <dbReference type="EMBL" id="CYV42578.1"/>
    </source>
</evidence>